<evidence type="ECO:0000313" key="4">
    <source>
        <dbReference type="Proteomes" id="UP000600026"/>
    </source>
</evidence>
<keyword evidence="2" id="KW-0812">Transmembrane</keyword>
<feature type="region of interest" description="Disordered" evidence="1">
    <location>
        <begin position="1"/>
        <end position="20"/>
    </location>
</feature>
<feature type="transmembrane region" description="Helical" evidence="2">
    <location>
        <begin position="24"/>
        <end position="46"/>
    </location>
</feature>
<gene>
    <name evidence="3" type="ORF">Sxan_01770</name>
</gene>
<reference evidence="3" key="1">
    <citation type="submission" date="2020-09" db="EMBL/GenBank/DDBJ databases">
        <title>Whole genome shotgun sequence of Streptomyces xanthophaeus NBRC 12829.</title>
        <authorList>
            <person name="Komaki H."/>
            <person name="Tamura T."/>
        </authorList>
    </citation>
    <scope>NUCLEOTIDE SEQUENCE</scope>
    <source>
        <strain evidence="3">NBRC 12829</strain>
    </source>
</reference>
<protein>
    <submittedName>
        <fullName evidence="3">Uncharacterized protein</fullName>
    </submittedName>
</protein>
<name>A0A919GRI1_9ACTN</name>
<keyword evidence="2" id="KW-0472">Membrane</keyword>
<dbReference type="RefSeq" id="WP_157853384.1">
    <property type="nucleotide sequence ID" value="NZ_BNEE01000002.1"/>
</dbReference>
<dbReference type="OrthoDB" id="4170060at2"/>
<dbReference type="Proteomes" id="UP000600026">
    <property type="component" value="Unassembled WGS sequence"/>
</dbReference>
<keyword evidence="4" id="KW-1185">Reference proteome</keyword>
<evidence type="ECO:0000313" key="3">
    <source>
        <dbReference type="EMBL" id="GHI82813.1"/>
    </source>
</evidence>
<proteinExistence type="predicted"/>
<organism evidence="3 4">
    <name type="scientific">Streptomyces xanthophaeus</name>
    <dbReference type="NCBI Taxonomy" id="67385"/>
    <lineage>
        <taxon>Bacteria</taxon>
        <taxon>Bacillati</taxon>
        <taxon>Actinomycetota</taxon>
        <taxon>Actinomycetes</taxon>
        <taxon>Kitasatosporales</taxon>
        <taxon>Streptomycetaceae</taxon>
        <taxon>Streptomyces</taxon>
    </lineage>
</organism>
<evidence type="ECO:0000256" key="2">
    <source>
        <dbReference type="SAM" id="Phobius"/>
    </source>
</evidence>
<feature type="region of interest" description="Disordered" evidence="1">
    <location>
        <begin position="53"/>
        <end position="81"/>
    </location>
</feature>
<comment type="caution">
    <text evidence="3">The sequence shown here is derived from an EMBL/GenBank/DDBJ whole genome shotgun (WGS) entry which is preliminary data.</text>
</comment>
<accession>A0A919GRI1</accession>
<dbReference type="AlphaFoldDB" id="A0A919GRI1"/>
<keyword evidence="2" id="KW-1133">Transmembrane helix</keyword>
<evidence type="ECO:0000256" key="1">
    <source>
        <dbReference type="SAM" id="MobiDB-lite"/>
    </source>
</evidence>
<sequence>MSGYAQQPPHRPAPDPGSSNGRKIVLGCGIPTALGLMLVCGCTALVDKATDDVSRKRDQSYDSAQFGSADTPGARDEPDITKDAKLGDCKVISKDYGVKELLASVEFTNSGDRRYTYSAEGEILVNGAKKADLYAHAEILAPGQKFTDEHAGAFGYAVAGDAKSGDTYECKLIRVTRYSS</sequence>
<dbReference type="EMBL" id="BNEE01000002">
    <property type="protein sequence ID" value="GHI82813.1"/>
    <property type="molecule type" value="Genomic_DNA"/>
</dbReference>